<keyword evidence="9 10" id="KW-0066">ATP synthesis</keyword>
<organism evidence="11 12">
    <name type="scientific">Candidatus Zymogenus saltonus</name>
    <dbReference type="NCBI Taxonomy" id="2844893"/>
    <lineage>
        <taxon>Bacteria</taxon>
        <taxon>Deltaproteobacteria</taxon>
        <taxon>Candidatus Zymogenia</taxon>
        <taxon>Candidatus Zymogeniales</taxon>
        <taxon>Candidatus Zymogenaceae</taxon>
        <taxon>Candidatus Zymogenus</taxon>
    </lineage>
</organism>
<dbReference type="PRINTS" id="PR00126">
    <property type="entry name" value="ATPASEGAMMA"/>
</dbReference>
<keyword evidence="10" id="KW-1003">Cell membrane</keyword>
<evidence type="ECO:0000256" key="2">
    <source>
        <dbReference type="ARBA" id="ARBA00004170"/>
    </source>
</evidence>
<evidence type="ECO:0000313" key="11">
    <source>
        <dbReference type="EMBL" id="MBN1573547.1"/>
    </source>
</evidence>
<dbReference type="CDD" id="cd12151">
    <property type="entry name" value="F1-ATPase_gamma"/>
    <property type="match status" value="1"/>
</dbReference>
<evidence type="ECO:0000256" key="1">
    <source>
        <dbReference type="ARBA" id="ARBA00003456"/>
    </source>
</evidence>
<keyword evidence="4 10" id="KW-0813">Transport</keyword>
<dbReference type="PROSITE" id="PS00153">
    <property type="entry name" value="ATPASE_GAMMA"/>
    <property type="match status" value="1"/>
</dbReference>
<dbReference type="GO" id="GO:0045259">
    <property type="term" value="C:proton-transporting ATP synthase complex"/>
    <property type="evidence" value="ECO:0007669"/>
    <property type="project" value="UniProtKB-KW"/>
</dbReference>
<evidence type="ECO:0000256" key="5">
    <source>
        <dbReference type="ARBA" id="ARBA00022781"/>
    </source>
</evidence>
<dbReference type="SUPFAM" id="SSF52943">
    <property type="entry name" value="ATP synthase (F1-ATPase), gamma subunit"/>
    <property type="match status" value="1"/>
</dbReference>
<dbReference type="PANTHER" id="PTHR11693:SF22">
    <property type="entry name" value="ATP SYNTHASE SUBUNIT GAMMA, MITOCHONDRIAL"/>
    <property type="match status" value="1"/>
</dbReference>
<dbReference type="AlphaFoldDB" id="A0A9D8KFD5"/>
<dbReference type="Gene3D" id="1.10.287.80">
    <property type="entry name" value="ATP synthase, gamma subunit, helix hairpin domain"/>
    <property type="match status" value="1"/>
</dbReference>
<name>A0A9D8KFD5_9DELT</name>
<reference evidence="11" key="2">
    <citation type="submission" date="2021-01" db="EMBL/GenBank/DDBJ databases">
        <authorList>
            <person name="Hahn C.R."/>
            <person name="Youssef N.H."/>
            <person name="Elshahed M."/>
        </authorList>
    </citation>
    <scope>NUCLEOTIDE SEQUENCE</scope>
    <source>
        <strain evidence="11">Zod_Metabat.24</strain>
    </source>
</reference>
<comment type="subunit">
    <text evidence="10">F-type ATPases have 2 components, CF(1) - the catalytic core - and CF(0) - the membrane proton channel. CF(1) has five subunits: alpha(3), beta(3), gamma(1), delta(1), epsilon(1). CF(0) has three main subunits: a, b and c.</text>
</comment>
<dbReference type="Gene3D" id="3.40.1380.10">
    <property type="match status" value="1"/>
</dbReference>
<keyword evidence="6 10" id="KW-0406">Ion transport</keyword>
<dbReference type="HAMAP" id="MF_00815">
    <property type="entry name" value="ATP_synth_gamma_bact"/>
    <property type="match status" value="1"/>
</dbReference>
<reference evidence="11" key="1">
    <citation type="journal article" date="2021" name="Environ. Microbiol.">
        <title>Genomic characterization of three novel Desulfobacterota classes expand the metabolic and phylogenetic diversity of the phylum.</title>
        <authorList>
            <person name="Murphy C.L."/>
            <person name="Biggerstaff J."/>
            <person name="Eichhorn A."/>
            <person name="Ewing E."/>
            <person name="Shahan R."/>
            <person name="Soriano D."/>
            <person name="Stewart S."/>
            <person name="VanMol K."/>
            <person name="Walker R."/>
            <person name="Walters P."/>
            <person name="Elshahed M.S."/>
            <person name="Youssef N.H."/>
        </authorList>
    </citation>
    <scope>NUCLEOTIDE SEQUENCE</scope>
    <source>
        <strain evidence="11">Zod_Metabat.24</strain>
    </source>
</reference>
<evidence type="ECO:0000256" key="6">
    <source>
        <dbReference type="ARBA" id="ARBA00023065"/>
    </source>
</evidence>
<dbReference type="InterPro" id="IPR000131">
    <property type="entry name" value="ATP_synth_F1_gsu"/>
</dbReference>
<evidence type="ECO:0000256" key="3">
    <source>
        <dbReference type="ARBA" id="ARBA00007681"/>
    </source>
</evidence>
<evidence type="ECO:0000313" key="12">
    <source>
        <dbReference type="Proteomes" id="UP000809273"/>
    </source>
</evidence>
<comment type="caution">
    <text evidence="11">The sequence shown here is derived from an EMBL/GenBank/DDBJ whole genome shotgun (WGS) entry which is preliminary data.</text>
</comment>
<dbReference type="GO" id="GO:0046933">
    <property type="term" value="F:proton-transporting ATP synthase activity, rotational mechanism"/>
    <property type="evidence" value="ECO:0007669"/>
    <property type="project" value="UniProtKB-UniRule"/>
</dbReference>
<dbReference type="GO" id="GO:0005524">
    <property type="term" value="F:ATP binding"/>
    <property type="evidence" value="ECO:0007669"/>
    <property type="project" value="UniProtKB-UniRule"/>
</dbReference>
<dbReference type="InterPro" id="IPR023632">
    <property type="entry name" value="ATP_synth_F1_gsu_CS"/>
</dbReference>
<keyword evidence="7 10" id="KW-0472">Membrane</keyword>
<proteinExistence type="inferred from homology"/>
<protein>
    <recommendedName>
        <fullName evidence="10">ATP synthase gamma chain</fullName>
    </recommendedName>
    <alternativeName>
        <fullName evidence="10">ATP synthase F1 sector gamma subunit</fullName>
    </alternativeName>
    <alternativeName>
        <fullName evidence="10">F-ATPase gamma subunit</fullName>
    </alternativeName>
</protein>
<evidence type="ECO:0000256" key="9">
    <source>
        <dbReference type="ARBA" id="ARBA00023310"/>
    </source>
</evidence>
<evidence type="ECO:0000256" key="10">
    <source>
        <dbReference type="HAMAP-Rule" id="MF_00815"/>
    </source>
</evidence>
<comment type="subcellular location">
    <subcellularLocation>
        <location evidence="10">Cell membrane</location>
        <topology evidence="10">Peripheral membrane protein</topology>
    </subcellularLocation>
    <subcellularLocation>
        <location evidence="2">Membrane</location>
        <topology evidence="2">Peripheral membrane protein</topology>
    </subcellularLocation>
</comment>
<dbReference type="GO" id="GO:0042777">
    <property type="term" value="P:proton motive force-driven plasma membrane ATP synthesis"/>
    <property type="evidence" value="ECO:0007669"/>
    <property type="project" value="UniProtKB-UniRule"/>
</dbReference>
<evidence type="ECO:0000256" key="7">
    <source>
        <dbReference type="ARBA" id="ARBA00023136"/>
    </source>
</evidence>
<dbReference type="Pfam" id="PF00231">
    <property type="entry name" value="ATP-synt"/>
    <property type="match status" value="1"/>
</dbReference>
<evidence type="ECO:0000256" key="8">
    <source>
        <dbReference type="ARBA" id="ARBA00023196"/>
    </source>
</evidence>
<keyword evidence="8 10" id="KW-0139">CF(1)</keyword>
<evidence type="ECO:0000256" key="4">
    <source>
        <dbReference type="ARBA" id="ARBA00022448"/>
    </source>
</evidence>
<dbReference type="NCBIfam" id="TIGR01146">
    <property type="entry name" value="ATPsyn_F1gamma"/>
    <property type="match status" value="1"/>
</dbReference>
<dbReference type="Proteomes" id="UP000809273">
    <property type="component" value="Unassembled WGS sequence"/>
</dbReference>
<dbReference type="InterPro" id="IPR035968">
    <property type="entry name" value="ATP_synth_F1_ATPase_gsu"/>
</dbReference>
<dbReference type="GO" id="GO:0005886">
    <property type="term" value="C:plasma membrane"/>
    <property type="evidence" value="ECO:0007669"/>
    <property type="project" value="UniProtKB-SubCell"/>
</dbReference>
<comment type="function">
    <text evidence="1 10">Produces ATP from ADP in the presence of a proton gradient across the membrane. The gamma chain is believed to be important in regulating ATPase activity and the flow of protons through the CF(0) complex.</text>
</comment>
<accession>A0A9D8KFD5</accession>
<comment type="similarity">
    <text evidence="3 10">Belongs to the ATPase gamma chain family.</text>
</comment>
<keyword evidence="5 10" id="KW-0375">Hydrogen ion transport</keyword>
<gene>
    <name evidence="10 11" type="primary">atpG</name>
    <name evidence="11" type="ORF">JW984_10165</name>
</gene>
<sequence>MANLKDIRKRILSVKSTQQITSAMKMVAAAKLKKAQDRIEKARPYADKMMEVLASIALRTSPDAHPLLKKRPAEKVMLVILTSDKGLCGAFNQNIIKSTELFVRENRKRYSDIQFTIIGKKGYDYFKKRDIQIYRDFVGFSGNVDFELAGNISSDIKTRFLSGMVDEIYLMYNRFLSVMSQKIVFDRIIPIVPLKVPDGELALEHIFEPSETEILDDILAKNIVIQVFRALLESEASELGARMTAMDSATSNADEMIEKLTLKYNRARQETITKELIEIVGGAEAL</sequence>
<dbReference type="EMBL" id="JAFGIX010000052">
    <property type="protein sequence ID" value="MBN1573547.1"/>
    <property type="molecule type" value="Genomic_DNA"/>
</dbReference>
<dbReference type="PANTHER" id="PTHR11693">
    <property type="entry name" value="ATP SYNTHASE GAMMA CHAIN"/>
    <property type="match status" value="1"/>
</dbReference>